<dbReference type="InterPro" id="IPR016032">
    <property type="entry name" value="Sig_transdc_resp-reg_C-effctor"/>
</dbReference>
<dbReference type="CDD" id="cd17535">
    <property type="entry name" value="REC_NarL-like"/>
    <property type="match status" value="1"/>
</dbReference>
<dbReference type="PROSITE" id="PS50110">
    <property type="entry name" value="RESPONSE_REGULATORY"/>
    <property type="match status" value="1"/>
</dbReference>
<dbReference type="AlphaFoldDB" id="A0A1B2ERI9"/>
<protein>
    <recommendedName>
        <fullName evidence="7">DNA-binding response regulator</fullName>
    </recommendedName>
</protein>
<dbReference type="SUPFAM" id="SSF52172">
    <property type="entry name" value="CheY-like"/>
    <property type="match status" value="1"/>
</dbReference>
<dbReference type="SMART" id="SM00421">
    <property type="entry name" value="HTH_LUXR"/>
    <property type="match status" value="1"/>
</dbReference>
<dbReference type="GO" id="GO:0006355">
    <property type="term" value="P:regulation of DNA-templated transcription"/>
    <property type="evidence" value="ECO:0007669"/>
    <property type="project" value="InterPro"/>
</dbReference>
<evidence type="ECO:0000256" key="3">
    <source>
        <dbReference type="PROSITE-ProRule" id="PRU00169"/>
    </source>
</evidence>
<dbReference type="GO" id="GO:0000160">
    <property type="term" value="P:phosphorelay signal transduction system"/>
    <property type="evidence" value="ECO:0007669"/>
    <property type="project" value="InterPro"/>
</dbReference>
<dbReference type="RefSeq" id="WP_237050499.1">
    <property type="nucleotide sequence ID" value="NZ_CP016617.1"/>
</dbReference>
<keyword evidence="6" id="KW-0614">Plasmid</keyword>
<feature type="domain" description="HTH luxR-type" evidence="4">
    <location>
        <begin position="156"/>
        <end position="221"/>
    </location>
</feature>
<dbReference type="PROSITE" id="PS50043">
    <property type="entry name" value="HTH_LUXR_2"/>
    <property type="match status" value="1"/>
</dbReference>
<feature type="domain" description="Response regulatory" evidence="5">
    <location>
        <begin position="7"/>
        <end position="124"/>
    </location>
</feature>
<accession>A0A1B2ERI9</accession>
<evidence type="ECO:0000259" key="4">
    <source>
        <dbReference type="PROSITE" id="PS50043"/>
    </source>
</evidence>
<reference evidence="6" key="1">
    <citation type="submission" date="2016-07" db="EMBL/GenBank/DDBJ databases">
        <title>Microvirga ossetica sp. nov. a new species of rhizobia isolated from root nodules of the legume species Vicia alpestris Steven originated from North Ossetia region in the Caucasus.</title>
        <authorList>
            <person name="Safronova V.I."/>
            <person name="Kuznetsova I.G."/>
            <person name="Sazanova A.L."/>
            <person name="Belimov A."/>
            <person name="Andronov E."/>
            <person name="Osledkin Y.S."/>
            <person name="Onishchuk O.P."/>
            <person name="Kurchak O.N."/>
            <person name="Shaposhnikov A.I."/>
            <person name="Willems A."/>
            <person name="Tikhonovich I.A."/>
        </authorList>
    </citation>
    <scope>NUCLEOTIDE SEQUENCE [LARGE SCALE GENOMIC DNA]</scope>
    <source>
        <strain evidence="6">V5/3M</strain>
        <plasmid evidence="6">unnamed1</plasmid>
    </source>
</reference>
<evidence type="ECO:0000259" key="5">
    <source>
        <dbReference type="PROSITE" id="PS50110"/>
    </source>
</evidence>
<dbReference type="Pfam" id="PF00196">
    <property type="entry name" value="GerE"/>
    <property type="match status" value="1"/>
</dbReference>
<evidence type="ECO:0000256" key="1">
    <source>
        <dbReference type="ARBA" id="ARBA00022553"/>
    </source>
</evidence>
<keyword evidence="2" id="KW-0238">DNA-binding</keyword>
<name>A0A1B2ERI9_9HYPH</name>
<dbReference type="InterPro" id="IPR001789">
    <property type="entry name" value="Sig_transdc_resp-reg_receiver"/>
</dbReference>
<dbReference type="Gene3D" id="3.40.50.2300">
    <property type="match status" value="1"/>
</dbReference>
<keyword evidence="1 3" id="KW-0597">Phosphoprotein</keyword>
<dbReference type="InterPro" id="IPR058245">
    <property type="entry name" value="NreC/VraR/RcsB-like_REC"/>
</dbReference>
<evidence type="ECO:0008006" key="7">
    <source>
        <dbReference type="Google" id="ProtNLM"/>
    </source>
</evidence>
<dbReference type="Pfam" id="PF00072">
    <property type="entry name" value="Response_reg"/>
    <property type="match status" value="1"/>
</dbReference>
<evidence type="ECO:0000313" key="6">
    <source>
        <dbReference type="EMBL" id="ANY82577.1"/>
    </source>
</evidence>
<dbReference type="InterPro" id="IPR000792">
    <property type="entry name" value="Tscrpt_reg_LuxR_C"/>
</dbReference>
<dbReference type="InterPro" id="IPR051015">
    <property type="entry name" value="EvgA-like"/>
</dbReference>
<dbReference type="SUPFAM" id="SSF46894">
    <property type="entry name" value="C-terminal effector domain of the bipartite response regulators"/>
    <property type="match status" value="1"/>
</dbReference>
<dbReference type="EMBL" id="CP016617">
    <property type="protein sequence ID" value="ANY82577.1"/>
    <property type="molecule type" value="Genomic_DNA"/>
</dbReference>
<evidence type="ECO:0000256" key="2">
    <source>
        <dbReference type="ARBA" id="ARBA00023125"/>
    </source>
</evidence>
<organism evidence="6">
    <name type="scientific">Microvirga ossetica</name>
    <dbReference type="NCBI Taxonomy" id="1882682"/>
    <lineage>
        <taxon>Bacteria</taxon>
        <taxon>Pseudomonadati</taxon>
        <taxon>Pseudomonadota</taxon>
        <taxon>Alphaproteobacteria</taxon>
        <taxon>Hyphomicrobiales</taxon>
        <taxon>Methylobacteriaceae</taxon>
        <taxon>Microvirga</taxon>
    </lineage>
</organism>
<feature type="modified residue" description="4-aspartylphosphate" evidence="3">
    <location>
        <position position="59"/>
    </location>
</feature>
<geneLocation type="plasmid" evidence="6">
    <name>unnamed1</name>
</geneLocation>
<dbReference type="InterPro" id="IPR011006">
    <property type="entry name" value="CheY-like_superfamily"/>
</dbReference>
<dbReference type="SMART" id="SM00448">
    <property type="entry name" value="REC"/>
    <property type="match status" value="1"/>
</dbReference>
<sequence>MLPAQSVALIADADVYFRMAVGALLRRELGFSDVIEVPTFDEAKEYLLGHPEASVAILDLSIPDMKAAAGLRIIRALFPRIKLAVTSISTSRRDILSALEAGVHGYVPKNLNVAGLTSALRLVLDGALYVPPILAEVAPQIPESTIRLTDMRVFSDATARGQLTPRQKDVLELLVQGKPNKEIASALNLGEGTVKIHLAAIFRYFGVNNRAAAAVASARPHPSRDFSVLGRTAKAGPIPSESAGMTPVALSL</sequence>
<dbReference type="PRINTS" id="PR00038">
    <property type="entry name" value="HTHLUXR"/>
</dbReference>
<dbReference type="PANTHER" id="PTHR45566">
    <property type="entry name" value="HTH-TYPE TRANSCRIPTIONAL REGULATOR YHJB-RELATED"/>
    <property type="match status" value="1"/>
</dbReference>
<dbReference type="KEGG" id="moc:BB934_30345"/>
<proteinExistence type="predicted"/>
<gene>
    <name evidence="6" type="ORF">BB934_30345</name>
</gene>
<dbReference type="CDD" id="cd06170">
    <property type="entry name" value="LuxR_C_like"/>
    <property type="match status" value="1"/>
</dbReference>
<dbReference type="PANTHER" id="PTHR45566:SF1">
    <property type="entry name" value="HTH-TYPE TRANSCRIPTIONAL REGULATOR YHJB-RELATED"/>
    <property type="match status" value="1"/>
</dbReference>
<dbReference type="GO" id="GO:0003677">
    <property type="term" value="F:DNA binding"/>
    <property type="evidence" value="ECO:0007669"/>
    <property type="project" value="UniProtKB-KW"/>
</dbReference>